<sequence>MSLPLSLNRVWAFKVIDGDDIIWSDVILESKTEIPFHCLYEGALERGGEERSCFISEYYPLFMLYSSQNTTLCFP</sequence>
<accession>A0A0A9D8U4</accession>
<protein>
    <submittedName>
        <fullName evidence="1">Uncharacterized protein</fullName>
    </submittedName>
</protein>
<dbReference type="EMBL" id="GBRH01217743">
    <property type="protein sequence ID" value="JAD80152.1"/>
    <property type="molecule type" value="Transcribed_RNA"/>
</dbReference>
<reference evidence="1" key="2">
    <citation type="journal article" date="2015" name="Data Brief">
        <title>Shoot transcriptome of the giant reed, Arundo donax.</title>
        <authorList>
            <person name="Barrero R.A."/>
            <person name="Guerrero F.D."/>
            <person name="Moolhuijzen P."/>
            <person name="Goolsby J.A."/>
            <person name="Tidwell J."/>
            <person name="Bellgard S.E."/>
            <person name="Bellgard M.I."/>
        </authorList>
    </citation>
    <scope>NUCLEOTIDE SEQUENCE</scope>
    <source>
        <tissue evidence="1">Shoot tissue taken approximately 20 cm above the soil surface</tissue>
    </source>
</reference>
<name>A0A0A9D8U4_ARUDO</name>
<reference evidence="1" key="1">
    <citation type="submission" date="2014-09" db="EMBL/GenBank/DDBJ databases">
        <authorList>
            <person name="Magalhaes I.L.F."/>
            <person name="Oliveira U."/>
            <person name="Santos F.R."/>
            <person name="Vidigal T.H.D.A."/>
            <person name="Brescovit A.D."/>
            <person name="Santos A.J."/>
        </authorList>
    </citation>
    <scope>NUCLEOTIDE SEQUENCE</scope>
    <source>
        <tissue evidence="1">Shoot tissue taken approximately 20 cm above the soil surface</tissue>
    </source>
</reference>
<dbReference type="AlphaFoldDB" id="A0A0A9D8U4"/>
<organism evidence="1">
    <name type="scientific">Arundo donax</name>
    <name type="common">Giant reed</name>
    <name type="synonym">Donax arundinaceus</name>
    <dbReference type="NCBI Taxonomy" id="35708"/>
    <lineage>
        <taxon>Eukaryota</taxon>
        <taxon>Viridiplantae</taxon>
        <taxon>Streptophyta</taxon>
        <taxon>Embryophyta</taxon>
        <taxon>Tracheophyta</taxon>
        <taxon>Spermatophyta</taxon>
        <taxon>Magnoliopsida</taxon>
        <taxon>Liliopsida</taxon>
        <taxon>Poales</taxon>
        <taxon>Poaceae</taxon>
        <taxon>PACMAD clade</taxon>
        <taxon>Arundinoideae</taxon>
        <taxon>Arundineae</taxon>
        <taxon>Arundo</taxon>
    </lineage>
</organism>
<proteinExistence type="predicted"/>
<evidence type="ECO:0000313" key="1">
    <source>
        <dbReference type="EMBL" id="JAD80152.1"/>
    </source>
</evidence>